<feature type="domain" description="Helix-turn-helix" evidence="1">
    <location>
        <begin position="39"/>
        <end position="87"/>
    </location>
</feature>
<accession>A0A4U3KV98</accession>
<dbReference type="PANTHER" id="PTHR34585">
    <property type="match status" value="1"/>
</dbReference>
<sequence>MAVQIVTWEDLQNFRIQLLNDIKEILSYDKQSSNESIEFLKTSQVRKLLNCSNGKIQSLRITGKLKSKKVGGTLYYKQEDVKRILEQDN</sequence>
<dbReference type="AlphaFoldDB" id="A0A4U3KV98"/>
<dbReference type="Proteomes" id="UP000305848">
    <property type="component" value="Unassembled WGS sequence"/>
</dbReference>
<dbReference type="InterPro" id="IPR041657">
    <property type="entry name" value="HTH_17"/>
</dbReference>
<reference evidence="2 3" key="1">
    <citation type="submission" date="2019-05" db="EMBL/GenBank/DDBJ databases">
        <title>Panacibacter sp. strain 17mud1-8 Genome sequencing and assembly.</title>
        <authorList>
            <person name="Chhetri G."/>
        </authorList>
    </citation>
    <scope>NUCLEOTIDE SEQUENCE [LARGE SCALE GENOMIC DNA]</scope>
    <source>
        <strain evidence="2 3">17mud1-8</strain>
    </source>
</reference>
<dbReference type="EMBL" id="SZQL01000015">
    <property type="protein sequence ID" value="TKK66330.1"/>
    <property type="molecule type" value="Genomic_DNA"/>
</dbReference>
<keyword evidence="3" id="KW-1185">Reference proteome</keyword>
<evidence type="ECO:0000313" key="2">
    <source>
        <dbReference type="EMBL" id="TKK66330.1"/>
    </source>
</evidence>
<dbReference type="PANTHER" id="PTHR34585:SF22">
    <property type="entry name" value="HELIX-TURN-HELIX DOMAIN-CONTAINING PROTEIN"/>
    <property type="match status" value="1"/>
</dbReference>
<name>A0A4U3KV98_9BACT</name>
<dbReference type="Pfam" id="PF12728">
    <property type="entry name" value="HTH_17"/>
    <property type="match status" value="1"/>
</dbReference>
<dbReference type="OrthoDB" id="1524679at2"/>
<proteinExistence type="predicted"/>
<evidence type="ECO:0000313" key="3">
    <source>
        <dbReference type="Proteomes" id="UP000305848"/>
    </source>
</evidence>
<evidence type="ECO:0000259" key="1">
    <source>
        <dbReference type="Pfam" id="PF12728"/>
    </source>
</evidence>
<protein>
    <submittedName>
        <fullName evidence="2">Helix-turn-helix domain-containing protein</fullName>
    </submittedName>
</protein>
<organism evidence="2 3">
    <name type="scientific">Ilyomonas limi</name>
    <dbReference type="NCBI Taxonomy" id="2575867"/>
    <lineage>
        <taxon>Bacteria</taxon>
        <taxon>Pseudomonadati</taxon>
        <taxon>Bacteroidota</taxon>
        <taxon>Chitinophagia</taxon>
        <taxon>Chitinophagales</taxon>
        <taxon>Chitinophagaceae</taxon>
        <taxon>Ilyomonas</taxon>
    </lineage>
</organism>
<comment type="caution">
    <text evidence="2">The sequence shown here is derived from an EMBL/GenBank/DDBJ whole genome shotgun (WGS) entry which is preliminary data.</text>
</comment>
<dbReference type="RefSeq" id="WP_137263062.1">
    <property type="nucleotide sequence ID" value="NZ_SZQL01000015.1"/>
</dbReference>
<gene>
    <name evidence="2" type="ORF">FC093_17255</name>
</gene>